<evidence type="ECO:0000313" key="2">
    <source>
        <dbReference type="Proteomes" id="UP000326924"/>
    </source>
</evidence>
<evidence type="ECO:0000313" key="1">
    <source>
        <dbReference type="EMBL" id="KAA8911522.1"/>
    </source>
</evidence>
<name>A0A5J5F5W8_9PEZI</name>
<accession>A0A5J5F5W8</accession>
<dbReference type="OrthoDB" id="5419268at2759"/>
<proteinExistence type="predicted"/>
<comment type="caution">
    <text evidence="1">The sequence shown here is derived from an EMBL/GenBank/DDBJ whole genome shotgun (WGS) entry which is preliminary data.</text>
</comment>
<keyword evidence="2" id="KW-1185">Reference proteome</keyword>
<gene>
    <name evidence="1" type="ORF">FN846DRAFT_887720</name>
</gene>
<protein>
    <submittedName>
        <fullName evidence="1">Uncharacterized protein</fullName>
    </submittedName>
</protein>
<dbReference type="Proteomes" id="UP000326924">
    <property type="component" value="Unassembled WGS sequence"/>
</dbReference>
<dbReference type="AlphaFoldDB" id="A0A5J5F5W8"/>
<organism evidence="1 2">
    <name type="scientific">Sphaerosporella brunnea</name>
    <dbReference type="NCBI Taxonomy" id="1250544"/>
    <lineage>
        <taxon>Eukaryota</taxon>
        <taxon>Fungi</taxon>
        <taxon>Dikarya</taxon>
        <taxon>Ascomycota</taxon>
        <taxon>Pezizomycotina</taxon>
        <taxon>Pezizomycetes</taxon>
        <taxon>Pezizales</taxon>
        <taxon>Pyronemataceae</taxon>
        <taxon>Sphaerosporella</taxon>
    </lineage>
</organism>
<dbReference type="InParanoid" id="A0A5J5F5W8"/>
<dbReference type="EMBL" id="VXIS01000034">
    <property type="protein sequence ID" value="KAA8911522.1"/>
    <property type="molecule type" value="Genomic_DNA"/>
</dbReference>
<reference evidence="1 2" key="1">
    <citation type="submission" date="2019-09" db="EMBL/GenBank/DDBJ databases">
        <title>Draft genome of the ectomycorrhizal ascomycete Sphaerosporella brunnea.</title>
        <authorList>
            <consortium name="DOE Joint Genome Institute"/>
            <person name="Benucci G.M."/>
            <person name="Marozzi G."/>
            <person name="Antonielli L."/>
            <person name="Sanchez S."/>
            <person name="Marco P."/>
            <person name="Wang X."/>
            <person name="Falini L.B."/>
            <person name="Barry K."/>
            <person name="Haridas S."/>
            <person name="Lipzen A."/>
            <person name="Labutti K."/>
            <person name="Grigoriev I.V."/>
            <person name="Murat C."/>
            <person name="Martin F."/>
            <person name="Albertini E."/>
            <person name="Donnini D."/>
            <person name="Bonito G."/>
        </authorList>
    </citation>
    <scope>NUCLEOTIDE SEQUENCE [LARGE SCALE GENOMIC DNA]</scope>
    <source>
        <strain evidence="1 2">Sb_GMNB300</strain>
    </source>
</reference>
<sequence>MAILLEPEVPPHAMWAKNLLQKPTRLFDSPEKLANFDFEVSSTYALLWNMVRWKLPPAILEDMDKFTNSDGTRAAMDGNGNMRGYYGMKLGSDYFEFHSAELAPPLGIYSQNYARFSYNEKNAHDYAIA</sequence>